<dbReference type="PANTHER" id="PTHR12147:SF26">
    <property type="entry name" value="PEPTIDASE M28 DOMAIN-CONTAINING PROTEIN"/>
    <property type="match status" value="1"/>
</dbReference>
<dbReference type="GeneID" id="63718503"/>
<dbReference type="InterPro" id="IPR045175">
    <property type="entry name" value="M28_fam"/>
</dbReference>
<dbReference type="InterPro" id="IPR007484">
    <property type="entry name" value="Peptidase_M28"/>
</dbReference>
<dbReference type="GO" id="GO:0008235">
    <property type="term" value="F:metalloexopeptidase activity"/>
    <property type="evidence" value="ECO:0007669"/>
    <property type="project" value="InterPro"/>
</dbReference>
<evidence type="ECO:0000256" key="3">
    <source>
        <dbReference type="ARBA" id="ARBA00022670"/>
    </source>
</evidence>
<dbReference type="Gene3D" id="3.50.30.30">
    <property type="match status" value="1"/>
</dbReference>
<dbReference type="Gene3D" id="3.40.630.10">
    <property type="entry name" value="Zn peptidases"/>
    <property type="match status" value="1"/>
</dbReference>
<dbReference type="AlphaFoldDB" id="A0A151GPB3"/>
<dbReference type="CDD" id="cd04816">
    <property type="entry name" value="PA_SaNapH_like"/>
    <property type="match status" value="1"/>
</dbReference>
<evidence type="ECO:0000256" key="7">
    <source>
        <dbReference type="RuleBase" id="RU361240"/>
    </source>
</evidence>
<accession>A0A151GPB3</accession>
<comment type="similarity">
    <text evidence="2">Belongs to the peptidase M28 family. M28B subfamily.</text>
</comment>
<evidence type="ECO:0000313" key="10">
    <source>
        <dbReference type="EMBL" id="KYK58842.1"/>
    </source>
</evidence>
<dbReference type="GO" id="GO:0046872">
    <property type="term" value="F:metal ion binding"/>
    <property type="evidence" value="ECO:0007669"/>
    <property type="project" value="UniProtKB-KW"/>
</dbReference>
<keyword evidence="11" id="KW-1185">Reference proteome</keyword>
<protein>
    <recommendedName>
        <fullName evidence="7">Peptide hydrolase</fullName>
        <ecNumber evidence="7">3.4.-.-</ecNumber>
    </recommendedName>
</protein>
<evidence type="ECO:0000256" key="2">
    <source>
        <dbReference type="ARBA" id="ARBA00005634"/>
    </source>
</evidence>
<dbReference type="SUPFAM" id="SSF52025">
    <property type="entry name" value="PA domain"/>
    <property type="match status" value="1"/>
</dbReference>
<keyword evidence="5 7" id="KW-0378">Hydrolase</keyword>
<dbReference type="InParanoid" id="A0A151GPB3"/>
<dbReference type="STRING" id="98403.A0A151GPB3"/>
<organism evidence="10 11">
    <name type="scientific">Drechmeria coniospora</name>
    <name type="common">Nematophagous fungus</name>
    <name type="synonym">Meria coniospora</name>
    <dbReference type="NCBI Taxonomy" id="98403"/>
    <lineage>
        <taxon>Eukaryota</taxon>
        <taxon>Fungi</taxon>
        <taxon>Dikarya</taxon>
        <taxon>Ascomycota</taxon>
        <taxon>Pezizomycotina</taxon>
        <taxon>Sordariomycetes</taxon>
        <taxon>Hypocreomycetidae</taxon>
        <taxon>Hypocreales</taxon>
        <taxon>Ophiocordycipitaceae</taxon>
        <taxon>Drechmeria</taxon>
    </lineage>
</organism>
<dbReference type="RefSeq" id="XP_040658194.1">
    <property type="nucleotide sequence ID" value="XM_040803161.1"/>
</dbReference>
<sequence length="463" mass="49794">MNLLLVVLYASRLLVAAAAEAPPALTPEAIEADIEWTGLINVLENLSTIANDHGGNRAFGTSGYLASFNYVLQRVQDGISKYFDTTVQEFTHTYYQLKNISLTGPTGDNTPVISPTHNMATPPEGLTALLMNIPVDDERGSGCFGDQWNGTDASGKFVLIKHGKCYIDEKVQLAKNNGALGVIVYSDKAGQMVGDYLDRDTVVKPLPVGVVGLDTGLRWSQQVTDGQQLNVSLFVDTLYEPRKSWNIISETKSGDSNNVVFLGAHLDSVPAGPGINDNGSGVAALLEMAKHFCKYTGFKNKVRFAWWGAEEPAIVGSRHYASKLNETEADQIRLYINLDMIGSPRPNYTVEANNDADMAGAAPLVEHLLKNGFPAKIVKYDANSSDYSGFVKLGIPAAGIYTGGLLPVDNPPDACYHKACDNITNVNQEAILANTKAAAYVTAKFALSLDGVPARNKTNSTSP</sequence>
<dbReference type="InterPro" id="IPR003137">
    <property type="entry name" value="PA_domain"/>
</dbReference>
<comment type="caution">
    <text evidence="10">The sequence shown here is derived from an EMBL/GenBank/DDBJ whole genome shotgun (WGS) entry which is preliminary data.</text>
</comment>
<feature type="signal peptide" evidence="7">
    <location>
        <begin position="1"/>
        <end position="18"/>
    </location>
</feature>
<feature type="domain" description="PA" evidence="8">
    <location>
        <begin position="139"/>
        <end position="217"/>
    </location>
</feature>
<dbReference type="Pfam" id="PF02225">
    <property type="entry name" value="PA"/>
    <property type="match status" value="1"/>
</dbReference>
<keyword evidence="6 7" id="KW-0862">Zinc</keyword>
<keyword evidence="3 7" id="KW-0645">Protease</keyword>
<dbReference type="InterPro" id="IPR046450">
    <property type="entry name" value="PA_dom_sf"/>
</dbReference>
<dbReference type="OrthoDB" id="10013407at2759"/>
<dbReference type="EC" id="3.4.-.-" evidence="7"/>
<evidence type="ECO:0000256" key="5">
    <source>
        <dbReference type="ARBA" id="ARBA00022801"/>
    </source>
</evidence>
<dbReference type="SUPFAM" id="SSF53187">
    <property type="entry name" value="Zn-dependent exopeptidases"/>
    <property type="match status" value="1"/>
</dbReference>
<evidence type="ECO:0000313" key="11">
    <source>
        <dbReference type="Proteomes" id="UP000076580"/>
    </source>
</evidence>
<dbReference type="EMBL" id="LAYC01000002">
    <property type="protein sequence ID" value="KYK58842.1"/>
    <property type="molecule type" value="Genomic_DNA"/>
</dbReference>
<dbReference type="Pfam" id="PF04389">
    <property type="entry name" value="Peptidase_M28"/>
    <property type="match status" value="1"/>
</dbReference>
<evidence type="ECO:0000259" key="8">
    <source>
        <dbReference type="Pfam" id="PF02225"/>
    </source>
</evidence>
<dbReference type="Proteomes" id="UP000076580">
    <property type="component" value="Chromosome 02"/>
</dbReference>
<evidence type="ECO:0000256" key="1">
    <source>
        <dbReference type="ARBA" id="ARBA00001947"/>
    </source>
</evidence>
<feature type="domain" description="Peptidase M28" evidence="9">
    <location>
        <begin position="246"/>
        <end position="441"/>
    </location>
</feature>
<dbReference type="GO" id="GO:0006508">
    <property type="term" value="P:proteolysis"/>
    <property type="evidence" value="ECO:0007669"/>
    <property type="project" value="UniProtKB-KW"/>
</dbReference>
<dbReference type="PANTHER" id="PTHR12147">
    <property type="entry name" value="METALLOPEPTIDASE M28 FAMILY MEMBER"/>
    <property type="match status" value="1"/>
</dbReference>
<keyword evidence="4 7" id="KW-0479">Metal-binding</keyword>
<comment type="cofactor">
    <cofactor evidence="1">
        <name>Zn(2+)</name>
        <dbReference type="ChEBI" id="CHEBI:29105"/>
    </cofactor>
</comment>
<name>A0A151GPB3_DRECN</name>
<evidence type="ECO:0000259" key="9">
    <source>
        <dbReference type="Pfam" id="PF04389"/>
    </source>
</evidence>
<evidence type="ECO:0000256" key="4">
    <source>
        <dbReference type="ARBA" id="ARBA00022723"/>
    </source>
</evidence>
<feature type="chain" id="PRO_5007358738" description="Peptide hydrolase" evidence="7">
    <location>
        <begin position="19"/>
        <end position="463"/>
    </location>
</feature>
<keyword evidence="7" id="KW-0732">Signal</keyword>
<proteinExistence type="inferred from homology"/>
<evidence type="ECO:0000256" key="6">
    <source>
        <dbReference type="ARBA" id="ARBA00022833"/>
    </source>
</evidence>
<reference evidence="10 11" key="1">
    <citation type="journal article" date="2016" name="Sci. Rep.">
        <title>Insights into Adaptations to a Near-Obligate Nematode Endoparasitic Lifestyle from the Finished Genome of Drechmeria coniospora.</title>
        <authorList>
            <person name="Zhang L."/>
            <person name="Zhou Z."/>
            <person name="Guo Q."/>
            <person name="Fokkens L."/>
            <person name="Miskei M."/>
            <person name="Pocsi I."/>
            <person name="Zhang W."/>
            <person name="Chen M."/>
            <person name="Wang L."/>
            <person name="Sun Y."/>
            <person name="Donzelli B.G."/>
            <person name="Gibson D.M."/>
            <person name="Nelson D.R."/>
            <person name="Luo J.G."/>
            <person name="Rep M."/>
            <person name="Liu H."/>
            <person name="Yang S."/>
            <person name="Wang J."/>
            <person name="Krasnoff S.B."/>
            <person name="Xu Y."/>
            <person name="Molnar I."/>
            <person name="Lin M."/>
        </authorList>
    </citation>
    <scope>NUCLEOTIDE SEQUENCE [LARGE SCALE GENOMIC DNA]</scope>
    <source>
        <strain evidence="10 11">ARSEF 6962</strain>
    </source>
</reference>
<gene>
    <name evidence="10" type="ORF">DCS_05860</name>
</gene>